<gene>
    <name evidence="1" type="ORF">GLV81_18525</name>
</gene>
<dbReference type="InterPro" id="IPR029058">
    <property type="entry name" value="AB_hydrolase_fold"/>
</dbReference>
<reference evidence="1 2" key="1">
    <citation type="submission" date="2019-11" db="EMBL/GenBank/DDBJ databases">
        <authorList>
            <person name="Im W.T."/>
        </authorList>
    </citation>
    <scope>NUCLEOTIDE SEQUENCE [LARGE SCALE GENOMIC DNA]</scope>
    <source>
        <strain evidence="1 2">SB-02</strain>
    </source>
</reference>
<dbReference type="SUPFAM" id="SSF53474">
    <property type="entry name" value="alpha/beta-Hydrolases"/>
    <property type="match status" value="1"/>
</dbReference>
<dbReference type="Pfam" id="PF11288">
    <property type="entry name" value="DUF3089"/>
    <property type="match status" value="1"/>
</dbReference>
<protein>
    <submittedName>
        <fullName evidence="1">DUF3089 domain-containing protein</fullName>
    </submittedName>
</protein>
<dbReference type="EMBL" id="CP046566">
    <property type="protein sequence ID" value="QGW29849.1"/>
    <property type="molecule type" value="Genomic_DNA"/>
</dbReference>
<proteinExistence type="predicted"/>
<name>A0A6I6GXN6_9BACT</name>
<dbReference type="AlphaFoldDB" id="A0A6I6GXN6"/>
<organism evidence="1 2">
    <name type="scientific">Phnomibacter ginsenosidimutans</name>
    <dbReference type="NCBI Taxonomy" id="2676868"/>
    <lineage>
        <taxon>Bacteria</taxon>
        <taxon>Pseudomonadati</taxon>
        <taxon>Bacteroidota</taxon>
        <taxon>Chitinophagia</taxon>
        <taxon>Chitinophagales</taxon>
        <taxon>Chitinophagaceae</taxon>
        <taxon>Phnomibacter</taxon>
    </lineage>
</organism>
<evidence type="ECO:0000313" key="2">
    <source>
        <dbReference type="Proteomes" id="UP000426027"/>
    </source>
</evidence>
<dbReference type="KEGG" id="fls:GLV81_18525"/>
<dbReference type="InterPro" id="IPR021440">
    <property type="entry name" value="DUF3089"/>
</dbReference>
<sequence>MEAKILRNNLQAGMLLLVKVRTNFRPTHAMQKNRLLLWLAIANVSLLCLQSCSSSKYPVESYVPAANADSIPNYANLYYWAAHPLKKDLADSTPKPFAQDKADTSVAVFFIHPTTYTHAGAVDGKPYNMQFWNASVNDAALNAKTDYSSMLNQASVFNSFEVYAPRYRQAHIRSFYINDSIAQSFFDTAYADIERAFMLFLQTIGNKPFIVASHSQGTLHAGRLLKAQVEGNPIQKRLVAAYIIGLPVPEQYFSSLPACTTPNQTGCFVSWRTFKKGHVPEFVQRENFKAVVVNPLTWTMDTMPVPRSQSKGAVLYKFNHPKPRNVATQIHGNILWSSKPRFFGNWFFTTKNYHIGDINLFWKDIRDNAMYRVKAYQQQTH</sequence>
<evidence type="ECO:0000313" key="1">
    <source>
        <dbReference type="EMBL" id="QGW29849.1"/>
    </source>
</evidence>
<accession>A0A6I6GXN6</accession>
<dbReference type="Proteomes" id="UP000426027">
    <property type="component" value="Chromosome"/>
</dbReference>
<keyword evidence="2" id="KW-1185">Reference proteome</keyword>